<dbReference type="Proteomes" id="UP001190700">
    <property type="component" value="Unassembled WGS sequence"/>
</dbReference>
<evidence type="ECO:0000313" key="12">
    <source>
        <dbReference type="Proteomes" id="UP001190700"/>
    </source>
</evidence>
<dbReference type="Pfam" id="PF00664">
    <property type="entry name" value="ABC_membrane"/>
    <property type="match status" value="1"/>
</dbReference>
<feature type="domain" description="ABC transmembrane type-1" evidence="10">
    <location>
        <begin position="43"/>
        <end position="348"/>
    </location>
</feature>
<dbReference type="AlphaFoldDB" id="A0AAE0FQJ2"/>
<name>A0AAE0FQJ2_9CHLO</name>
<comment type="caution">
    <text evidence="11">The sequence shown here is derived from an EMBL/GenBank/DDBJ whole genome shotgun (WGS) entry which is preliminary data.</text>
</comment>
<sequence>MGLYDVVLSMFCHKTAEKEAPPALVSYRTLFQYATWFDVLLLFMGSLASAVVGLAQPASIVLFADIMDTAGGAVDSDTQDTFDGIVIKFILLGAISGICGWTYAACFKVSGFRQAAMWRKHYFKAILRQDIGWYDTSNSNELPSKISETTHTVEEGVSSKLGEGVRFFFQGFGGLVTSLVFMWDLGLIMLCASPLPMFGAWLLQNTLKTSAQTVQDAYNEAGCVVTESLANIRTIASLQAENTVLQKYDGLLGTAEAAGVTKSRKVGFASGLLFASSNIMVSFGFLYGGWKLIQELQDTEDQEGNNCASGTDNTCDVKGSTILIAMFSMNVGAQGLGLLEPCLSAMTNARQSAKRILDTVDRKPVIDIWDTSLKTVANIMGEIIFEAVEFAYPSRPDAMVCNGFDLTIQAGQTAALVGQSGCGKSTGIQLIERFYDPLKGRVLLDGVDLRELKVQWLRQKVALVGQEPVLFSGTIRENIANGKPEGATMDEVQDAAKMANAHSFVMQFSLNYDQDVGARGSQLSGGQKQRIAIARAIIKNPTVLLLDEACP</sequence>
<evidence type="ECO:0000256" key="2">
    <source>
        <dbReference type="ARBA" id="ARBA00007577"/>
    </source>
</evidence>
<keyword evidence="3" id="KW-0813">Transport</keyword>
<dbReference type="Gene3D" id="1.20.1560.10">
    <property type="entry name" value="ABC transporter type 1, transmembrane domain"/>
    <property type="match status" value="1"/>
</dbReference>
<dbReference type="GO" id="GO:0090374">
    <property type="term" value="P:oligopeptide export from mitochondrion"/>
    <property type="evidence" value="ECO:0007669"/>
    <property type="project" value="TreeGrafter"/>
</dbReference>
<reference evidence="11 12" key="1">
    <citation type="journal article" date="2015" name="Genome Biol. Evol.">
        <title>Comparative Genomics of a Bacterivorous Green Alga Reveals Evolutionary Causalities and Consequences of Phago-Mixotrophic Mode of Nutrition.</title>
        <authorList>
            <person name="Burns J.A."/>
            <person name="Paasch A."/>
            <person name="Narechania A."/>
            <person name="Kim E."/>
        </authorList>
    </citation>
    <scope>NUCLEOTIDE SEQUENCE [LARGE SCALE GENOMIC DNA]</scope>
    <source>
        <strain evidence="11 12">PLY_AMNH</strain>
    </source>
</reference>
<dbReference type="PROSITE" id="PS50893">
    <property type="entry name" value="ABC_TRANSPORTER_2"/>
    <property type="match status" value="1"/>
</dbReference>
<keyword evidence="6 8" id="KW-1133">Transmembrane helix</keyword>
<evidence type="ECO:0008006" key="13">
    <source>
        <dbReference type="Google" id="ProtNLM"/>
    </source>
</evidence>
<feature type="transmembrane region" description="Helical" evidence="8">
    <location>
        <begin position="167"/>
        <end position="192"/>
    </location>
</feature>
<keyword evidence="12" id="KW-1185">Reference proteome</keyword>
<feature type="transmembrane region" description="Helical" evidence="8">
    <location>
        <begin position="272"/>
        <end position="290"/>
    </location>
</feature>
<protein>
    <recommendedName>
        <fullName evidence="13">ABC transmembrane type-1 domain-containing protein</fullName>
    </recommendedName>
</protein>
<evidence type="ECO:0000259" key="9">
    <source>
        <dbReference type="PROSITE" id="PS50893"/>
    </source>
</evidence>
<dbReference type="PROSITE" id="PS50929">
    <property type="entry name" value="ABC_TM1F"/>
    <property type="match status" value="1"/>
</dbReference>
<dbReference type="SUPFAM" id="SSF90123">
    <property type="entry name" value="ABC transporter transmembrane region"/>
    <property type="match status" value="1"/>
</dbReference>
<evidence type="ECO:0000256" key="5">
    <source>
        <dbReference type="ARBA" id="ARBA00022737"/>
    </source>
</evidence>
<feature type="transmembrane region" description="Helical" evidence="8">
    <location>
        <begin position="39"/>
        <end position="64"/>
    </location>
</feature>
<dbReference type="PANTHER" id="PTHR43394:SF11">
    <property type="entry name" value="ATP-BINDING CASSETTE TRANSPORTER"/>
    <property type="match status" value="1"/>
</dbReference>
<evidence type="ECO:0000256" key="6">
    <source>
        <dbReference type="ARBA" id="ARBA00022989"/>
    </source>
</evidence>
<dbReference type="InterPro" id="IPR036640">
    <property type="entry name" value="ABC1_TM_sf"/>
</dbReference>
<dbReference type="GO" id="GO:0005524">
    <property type="term" value="F:ATP binding"/>
    <property type="evidence" value="ECO:0007669"/>
    <property type="project" value="InterPro"/>
</dbReference>
<keyword evidence="5" id="KW-0677">Repeat</keyword>
<dbReference type="CDD" id="cd18577">
    <property type="entry name" value="ABC_6TM_Pgp_ABCB1_D1_like"/>
    <property type="match status" value="1"/>
</dbReference>
<comment type="similarity">
    <text evidence="2">Belongs to the ABC transporter superfamily. ABCB family. Multidrug resistance exporter (TC 3.A.1.201) subfamily.</text>
</comment>
<dbReference type="GO" id="GO:0016887">
    <property type="term" value="F:ATP hydrolysis activity"/>
    <property type="evidence" value="ECO:0007669"/>
    <property type="project" value="InterPro"/>
</dbReference>
<evidence type="ECO:0000256" key="4">
    <source>
        <dbReference type="ARBA" id="ARBA00022692"/>
    </source>
</evidence>
<evidence type="ECO:0000256" key="7">
    <source>
        <dbReference type="ARBA" id="ARBA00023136"/>
    </source>
</evidence>
<comment type="subcellular location">
    <subcellularLocation>
        <location evidence="1">Membrane</location>
        <topology evidence="1">Multi-pass membrane protein</topology>
    </subcellularLocation>
</comment>
<feature type="domain" description="ABC transporter" evidence="9">
    <location>
        <begin position="383"/>
        <end position="551"/>
    </location>
</feature>
<dbReference type="Pfam" id="PF00005">
    <property type="entry name" value="ABC_tran"/>
    <property type="match status" value="1"/>
</dbReference>
<keyword evidence="7 8" id="KW-0472">Membrane</keyword>
<dbReference type="InterPro" id="IPR011527">
    <property type="entry name" value="ABC1_TM_dom"/>
</dbReference>
<dbReference type="PANTHER" id="PTHR43394">
    <property type="entry name" value="ATP-DEPENDENT PERMEASE MDL1, MITOCHONDRIAL"/>
    <property type="match status" value="1"/>
</dbReference>
<dbReference type="EMBL" id="LGRX02014932">
    <property type="protein sequence ID" value="KAK3263922.1"/>
    <property type="molecule type" value="Genomic_DNA"/>
</dbReference>
<evidence type="ECO:0000256" key="1">
    <source>
        <dbReference type="ARBA" id="ARBA00004141"/>
    </source>
</evidence>
<gene>
    <name evidence="11" type="ORF">CYMTET_27305</name>
</gene>
<dbReference type="Gene3D" id="3.40.50.300">
    <property type="entry name" value="P-loop containing nucleotide triphosphate hydrolases"/>
    <property type="match status" value="1"/>
</dbReference>
<dbReference type="GO" id="GO:0015421">
    <property type="term" value="F:ABC-type oligopeptide transporter activity"/>
    <property type="evidence" value="ECO:0007669"/>
    <property type="project" value="TreeGrafter"/>
</dbReference>
<dbReference type="SUPFAM" id="SSF52540">
    <property type="entry name" value="P-loop containing nucleoside triphosphate hydrolases"/>
    <property type="match status" value="1"/>
</dbReference>
<keyword evidence="4 8" id="KW-0812">Transmembrane</keyword>
<feature type="transmembrane region" description="Helical" evidence="8">
    <location>
        <begin position="85"/>
        <end position="104"/>
    </location>
</feature>
<dbReference type="InterPro" id="IPR003439">
    <property type="entry name" value="ABC_transporter-like_ATP-bd"/>
</dbReference>
<accession>A0AAE0FQJ2</accession>
<proteinExistence type="inferred from homology"/>
<evidence type="ECO:0000256" key="8">
    <source>
        <dbReference type="SAM" id="Phobius"/>
    </source>
</evidence>
<organism evidence="11 12">
    <name type="scientific">Cymbomonas tetramitiformis</name>
    <dbReference type="NCBI Taxonomy" id="36881"/>
    <lineage>
        <taxon>Eukaryota</taxon>
        <taxon>Viridiplantae</taxon>
        <taxon>Chlorophyta</taxon>
        <taxon>Pyramimonadophyceae</taxon>
        <taxon>Pyramimonadales</taxon>
        <taxon>Pyramimonadaceae</taxon>
        <taxon>Cymbomonas</taxon>
    </lineage>
</organism>
<evidence type="ECO:0000259" key="10">
    <source>
        <dbReference type="PROSITE" id="PS50929"/>
    </source>
</evidence>
<dbReference type="PROSITE" id="PS00211">
    <property type="entry name" value="ABC_TRANSPORTER_1"/>
    <property type="match status" value="1"/>
</dbReference>
<dbReference type="InterPro" id="IPR039421">
    <property type="entry name" value="Type_1_exporter"/>
</dbReference>
<dbReference type="InterPro" id="IPR027417">
    <property type="entry name" value="P-loop_NTPase"/>
</dbReference>
<dbReference type="InterPro" id="IPR017871">
    <property type="entry name" value="ABC_transporter-like_CS"/>
</dbReference>
<dbReference type="GO" id="GO:0005743">
    <property type="term" value="C:mitochondrial inner membrane"/>
    <property type="evidence" value="ECO:0007669"/>
    <property type="project" value="TreeGrafter"/>
</dbReference>
<evidence type="ECO:0000256" key="3">
    <source>
        <dbReference type="ARBA" id="ARBA00022448"/>
    </source>
</evidence>
<evidence type="ECO:0000313" key="11">
    <source>
        <dbReference type="EMBL" id="KAK3263922.1"/>
    </source>
</evidence>